<organism evidence="10 11">
    <name type="scientific">Sanguibacter keddieii (strain ATCC 51767 / DSM 10542 / NCFB 3025 / ST-74)</name>
    <dbReference type="NCBI Taxonomy" id="446469"/>
    <lineage>
        <taxon>Bacteria</taxon>
        <taxon>Bacillati</taxon>
        <taxon>Actinomycetota</taxon>
        <taxon>Actinomycetes</taxon>
        <taxon>Micrococcales</taxon>
        <taxon>Sanguibacteraceae</taxon>
        <taxon>Sanguibacter</taxon>
    </lineage>
</organism>
<evidence type="ECO:0000256" key="8">
    <source>
        <dbReference type="ARBA" id="ARBA00023204"/>
    </source>
</evidence>
<evidence type="ECO:0000256" key="1">
    <source>
        <dbReference type="ARBA" id="ARBA00001936"/>
    </source>
</evidence>
<evidence type="ECO:0000256" key="4">
    <source>
        <dbReference type="ARBA" id="ARBA00022723"/>
    </source>
</evidence>
<dbReference type="Gene3D" id="3.60.10.10">
    <property type="entry name" value="Endonuclease/exonuclease/phosphatase"/>
    <property type="match status" value="1"/>
</dbReference>
<keyword evidence="3" id="KW-0540">Nuclease</keyword>
<dbReference type="RefSeq" id="WP_012868239.1">
    <property type="nucleotide sequence ID" value="NC_013521.1"/>
</dbReference>
<dbReference type="AlphaFoldDB" id="D1BDV0"/>
<evidence type="ECO:0000256" key="3">
    <source>
        <dbReference type="ARBA" id="ARBA00022722"/>
    </source>
</evidence>
<proteinExistence type="predicted"/>
<dbReference type="InterPro" id="IPR051547">
    <property type="entry name" value="TDP2-like"/>
</dbReference>
<reference evidence="10 11" key="1">
    <citation type="journal article" date="2009" name="Stand. Genomic Sci.">
        <title>Complete genome sequence of Sanguibacter keddieii type strain (ST-74).</title>
        <authorList>
            <person name="Ivanova N."/>
            <person name="Sikorski J."/>
            <person name="Sims D."/>
            <person name="Brettin T."/>
            <person name="Detter J.C."/>
            <person name="Han C."/>
            <person name="Lapidus A."/>
            <person name="Copeland A."/>
            <person name="Glavina Del Rio T."/>
            <person name="Nolan M."/>
            <person name="Chen F."/>
            <person name="Lucas S."/>
            <person name="Tice H."/>
            <person name="Cheng J.F."/>
            <person name="Bruce D."/>
            <person name="Goodwin L."/>
            <person name="Pitluck S."/>
            <person name="Pati A."/>
            <person name="Mavromatis K."/>
            <person name="Chen A."/>
            <person name="Palaniappan K."/>
            <person name="D'haeseleer P."/>
            <person name="Chain P."/>
            <person name="Bristow J."/>
            <person name="Eisen J.A."/>
            <person name="Markowitz V."/>
            <person name="Hugenholtz P."/>
            <person name="Goker M."/>
            <person name="Pukall R."/>
            <person name="Klenk H.P."/>
            <person name="Kyrpides N.C."/>
        </authorList>
    </citation>
    <scope>NUCLEOTIDE SEQUENCE [LARGE SCALE GENOMIC DNA]</scope>
    <source>
        <strain evidence="11">ATCC 51767 / DSM 10542 / NCFB 3025 / ST-74</strain>
    </source>
</reference>
<evidence type="ECO:0000256" key="5">
    <source>
        <dbReference type="ARBA" id="ARBA00022763"/>
    </source>
</evidence>
<keyword evidence="8" id="KW-0234">DNA repair</keyword>
<keyword evidence="4" id="KW-0479">Metal-binding</keyword>
<dbReference type="eggNOG" id="COG3568">
    <property type="taxonomic scope" value="Bacteria"/>
</dbReference>
<keyword evidence="11" id="KW-1185">Reference proteome</keyword>
<evidence type="ECO:0000313" key="11">
    <source>
        <dbReference type="Proteomes" id="UP000000322"/>
    </source>
</evidence>
<keyword evidence="5" id="KW-0227">DNA damage</keyword>
<comment type="cofactor">
    <cofactor evidence="1">
        <name>Mn(2+)</name>
        <dbReference type="ChEBI" id="CHEBI:29035"/>
    </cofactor>
</comment>
<dbReference type="GO" id="GO:0046872">
    <property type="term" value="F:metal ion binding"/>
    <property type="evidence" value="ECO:0007669"/>
    <property type="project" value="UniProtKB-KW"/>
</dbReference>
<dbReference type="SMR" id="D1BDV0"/>
<accession>D1BDV0</accession>
<comment type="cofactor">
    <cofactor evidence="2">
        <name>Mg(2+)</name>
        <dbReference type="ChEBI" id="CHEBI:18420"/>
    </cofactor>
</comment>
<evidence type="ECO:0000256" key="6">
    <source>
        <dbReference type="ARBA" id="ARBA00022801"/>
    </source>
</evidence>
<dbReference type="InterPro" id="IPR036691">
    <property type="entry name" value="Endo/exonu/phosph_ase_sf"/>
</dbReference>
<evidence type="ECO:0000259" key="9">
    <source>
        <dbReference type="Pfam" id="PF03372"/>
    </source>
</evidence>
<keyword evidence="7" id="KW-0460">Magnesium</keyword>
<dbReference type="GO" id="GO:0006281">
    <property type="term" value="P:DNA repair"/>
    <property type="evidence" value="ECO:0007669"/>
    <property type="project" value="UniProtKB-KW"/>
</dbReference>
<dbReference type="GO" id="GO:0004518">
    <property type="term" value="F:nuclease activity"/>
    <property type="evidence" value="ECO:0007669"/>
    <property type="project" value="UniProtKB-KW"/>
</dbReference>
<sequence length="251" mass="27172">MTDDARPPRSGGDAAAPTLRVLSYNVKSLQMDAAAVRDVIRESDPDVVAIQEPCRYLTGGRRRMRALAAATGTVCVVPGGSPFGAYTTALLVARRHEASVVRRRGRPLSWRWWRRRDLRAWPTRRGSALVDLGDVVVVSVHLGLDARERLEHCAEVARLVERAGAHRCVVAGDLNEEPGGPSWQALGSLLRDAVPEAPGLTFAAPRPVRRIDGVLVGDGFEVLSSTVLRTPAALRGSDHLPLLVELAHLRG</sequence>
<evidence type="ECO:0000313" key="10">
    <source>
        <dbReference type="EMBL" id="ACZ23171.1"/>
    </source>
</evidence>
<dbReference type="EMBL" id="CP001819">
    <property type="protein sequence ID" value="ACZ23171.1"/>
    <property type="molecule type" value="Genomic_DNA"/>
</dbReference>
<dbReference type="Pfam" id="PF03372">
    <property type="entry name" value="Exo_endo_phos"/>
    <property type="match status" value="1"/>
</dbReference>
<evidence type="ECO:0000256" key="2">
    <source>
        <dbReference type="ARBA" id="ARBA00001946"/>
    </source>
</evidence>
<feature type="domain" description="Endonuclease/exonuclease/phosphatase" evidence="9">
    <location>
        <begin position="22"/>
        <end position="239"/>
    </location>
</feature>
<dbReference type="SUPFAM" id="SSF56219">
    <property type="entry name" value="DNase I-like"/>
    <property type="match status" value="1"/>
</dbReference>
<protein>
    <submittedName>
        <fullName evidence="10">Metal-dependent hydrolase</fullName>
    </submittedName>
</protein>
<dbReference type="GO" id="GO:0016787">
    <property type="term" value="F:hydrolase activity"/>
    <property type="evidence" value="ECO:0007669"/>
    <property type="project" value="UniProtKB-KW"/>
</dbReference>
<dbReference type="PANTHER" id="PTHR15822">
    <property type="entry name" value="TRAF AND TNF RECEPTOR-ASSOCIATED PROTEIN"/>
    <property type="match status" value="1"/>
</dbReference>
<keyword evidence="6 10" id="KW-0378">Hydrolase</keyword>
<dbReference type="OrthoDB" id="3820230at2"/>
<gene>
    <name evidence="10" type="ordered locus">Sked_32760</name>
</gene>
<evidence type="ECO:0000256" key="7">
    <source>
        <dbReference type="ARBA" id="ARBA00022842"/>
    </source>
</evidence>
<dbReference type="PANTHER" id="PTHR15822:SF4">
    <property type="entry name" value="TYROSYL-DNA PHOSPHODIESTERASE 2"/>
    <property type="match status" value="1"/>
</dbReference>
<dbReference type="STRING" id="446469.Sked_32760"/>
<dbReference type="Proteomes" id="UP000000322">
    <property type="component" value="Chromosome"/>
</dbReference>
<dbReference type="HOGENOM" id="CLU_093435_0_0_11"/>
<dbReference type="KEGG" id="ske:Sked_32760"/>
<name>D1BDV0_SANKS</name>
<dbReference type="InterPro" id="IPR005135">
    <property type="entry name" value="Endo/exonuclease/phosphatase"/>
</dbReference>